<keyword evidence="1" id="KW-0805">Transcription regulation</keyword>
<keyword evidence="4" id="KW-0472">Membrane</keyword>
<sequence>MSTREHDSELLGAYVLGALDEREVRAVDLHTASCQKCHDELDGLREMESALGEVPPEAFLDGPPEGGDLLLQRTLRQVRDEGAGQTLRRRAVLGAVAAVAAAAVLGSGVLIGQNTGEHSPVAAPPTPSVTATPPPPAKPTGVTIREGRSASTGTEIRLRVTPAADWIRLNTSVVGIPAGERCRLVVIAKDGSREIAGSWLVGDETKGSNLDGSAAVPMDDVEKVVIENDKGKEYVSVDV</sequence>
<keyword evidence="7" id="KW-1185">Reference proteome</keyword>
<keyword evidence="2" id="KW-0804">Transcription</keyword>
<feature type="region of interest" description="Disordered" evidence="3">
    <location>
        <begin position="117"/>
        <end position="151"/>
    </location>
</feature>
<evidence type="ECO:0000313" key="7">
    <source>
        <dbReference type="Proteomes" id="UP001303236"/>
    </source>
</evidence>
<name>A0ABY9W6J7_9ACTN</name>
<organism evidence="6 7">
    <name type="scientific">Streptomyces durocortorensis</name>
    <dbReference type="NCBI Taxonomy" id="2811104"/>
    <lineage>
        <taxon>Bacteria</taxon>
        <taxon>Bacillati</taxon>
        <taxon>Actinomycetota</taxon>
        <taxon>Actinomycetes</taxon>
        <taxon>Kitasatosporales</taxon>
        <taxon>Streptomycetaceae</taxon>
        <taxon>Streptomyces</taxon>
    </lineage>
</organism>
<feature type="compositionally biased region" description="Pro residues" evidence="3">
    <location>
        <begin position="122"/>
        <end position="138"/>
    </location>
</feature>
<dbReference type="InterPro" id="IPR041916">
    <property type="entry name" value="Anti_sigma_zinc_sf"/>
</dbReference>
<feature type="transmembrane region" description="Helical" evidence="4">
    <location>
        <begin position="91"/>
        <end position="111"/>
    </location>
</feature>
<evidence type="ECO:0000256" key="2">
    <source>
        <dbReference type="ARBA" id="ARBA00023163"/>
    </source>
</evidence>
<evidence type="ECO:0000256" key="1">
    <source>
        <dbReference type="ARBA" id="ARBA00023015"/>
    </source>
</evidence>
<keyword evidence="4" id="KW-1133">Transmembrane helix</keyword>
<dbReference type="Gene3D" id="1.10.10.1320">
    <property type="entry name" value="Anti-sigma factor, zinc-finger domain"/>
    <property type="match status" value="1"/>
</dbReference>
<proteinExistence type="predicted"/>
<reference evidence="6 7" key="1">
    <citation type="submission" date="2023-09" db="EMBL/GenBank/DDBJ databases">
        <title>Genome completion map analysis of the actinomycetes C11-1.</title>
        <authorList>
            <person name="Qin P."/>
            <person name="Guan P."/>
        </authorList>
    </citation>
    <scope>NUCLEOTIDE SEQUENCE [LARGE SCALE GENOMIC DNA]</scope>
    <source>
        <strain evidence="6 7">C11-1</strain>
    </source>
</reference>
<evidence type="ECO:0000256" key="3">
    <source>
        <dbReference type="SAM" id="MobiDB-lite"/>
    </source>
</evidence>
<evidence type="ECO:0000313" key="6">
    <source>
        <dbReference type="EMBL" id="WNF30696.1"/>
    </source>
</evidence>
<dbReference type="Pfam" id="PF13490">
    <property type="entry name" value="zf-HC2"/>
    <property type="match status" value="1"/>
</dbReference>
<dbReference type="EMBL" id="CP134500">
    <property type="protein sequence ID" value="WNF30696.1"/>
    <property type="molecule type" value="Genomic_DNA"/>
</dbReference>
<gene>
    <name evidence="6" type="ORF">RI138_29875</name>
</gene>
<dbReference type="Proteomes" id="UP001303236">
    <property type="component" value="Chromosome"/>
</dbReference>
<evidence type="ECO:0000256" key="4">
    <source>
        <dbReference type="SAM" id="Phobius"/>
    </source>
</evidence>
<accession>A0ABY9W6J7</accession>
<feature type="domain" description="Putative zinc-finger" evidence="5">
    <location>
        <begin position="9"/>
        <end position="38"/>
    </location>
</feature>
<keyword evidence="4" id="KW-0812">Transmembrane</keyword>
<evidence type="ECO:0000259" key="5">
    <source>
        <dbReference type="Pfam" id="PF13490"/>
    </source>
</evidence>
<protein>
    <submittedName>
        <fullName evidence="6">Zf-HC2 domain-containing protein</fullName>
    </submittedName>
</protein>
<dbReference type="InterPro" id="IPR027383">
    <property type="entry name" value="Znf_put"/>
</dbReference>